<sequence length="140" mass="15656">MSSMIKIMMMMALVIMGVRAKTLTECRETDCMYLCANKGMSTKACSKCVLRCSTASDKSTNDVDQRVICYRNCDVGCGTDNACHERCKKSCGYPPFTWVNDVDQRVICYRNCDVGCGTDNACHERCKKSCGYPPLMNLHL</sequence>
<dbReference type="Proteomes" id="UP000694864">
    <property type="component" value="Chromosome 17"/>
</dbReference>
<evidence type="ECO:0000313" key="3">
    <source>
        <dbReference type="RefSeq" id="XP_010480247.1"/>
    </source>
</evidence>
<keyword evidence="1" id="KW-0732">Signal</keyword>
<reference evidence="2" key="1">
    <citation type="journal article" date="2014" name="Nat. Commun.">
        <title>The emerging biofuel crop Camelina sativa retains a highly undifferentiated hexaploid genome structure.</title>
        <authorList>
            <person name="Kagale S."/>
            <person name="Koh C."/>
            <person name="Nixon J."/>
            <person name="Bollina V."/>
            <person name="Clarke W.E."/>
            <person name="Tuteja R."/>
            <person name="Spillane C."/>
            <person name="Robinson S.J."/>
            <person name="Links M.G."/>
            <person name="Clarke C."/>
            <person name="Higgins E.E."/>
            <person name="Huebert T."/>
            <person name="Sharpe A.G."/>
            <person name="Parkin I.A."/>
        </authorList>
    </citation>
    <scope>NUCLEOTIDE SEQUENCE [LARGE SCALE GENOMIC DNA]</scope>
    <source>
        <strain evidence="2">cv. DH55</strain>
    </source>
</reference>
<accession>A0ABM0X3Y9</accession>
<dbReference type="GeneID" id="104758971"/>
<protein>
    <submittedName>
        <fullName evidence="3">Uncharacterized protein LOC104758971</fullName>
    </submittedName>
</protein>
<evidence type="ECO:0000313" key="2">
    <source>
        <dbReference type="Proteomes" id="UP000694864"/>
    </source>
</evidence>
<reference evidence="3" key="2">
    <citation type="submission" date="2025-08" db="UniProtKB">
        <authorList>
            <consortium name="RefSeq"/>
        </authorList>
    </citation>
    <scope>IDENTIFICATION</scope>
    <source>
        <tissue evidence="3">Leaf</tissue>
    </source>
</reference>
<feature type="chain" id="PRO_5046061393" evidence="1">
    <location>
        <begin position="21"/>
        <end position="140"/>
    </location>
</feature>
<proteinExistence type="predicted"/>
<evidence type="ECO:0000256" key="1">
    <source>
        <dbReference type="SAM" id="SignalP"/>
    </source>
</evidence>
<keyword evidence="2" id="KW-1185">Reference proteome</keyword>
<gene>
    <name evidence="3" type="primary">LOC104758971</name>
</gene>
<dbReference type="RefSeq" id="XP_010480247.1">
    <property type="nucleotide sequence ID" value="XM_010481945.1"/>
</dbReference>
<name>A0ABM0X3Y9_CAMSA</name>
<organism evidence="2 3">
    <name type="scientific">Camelina sativa</name>
    <name type="common">False flax</name>
    <name type="synonym">Myagrum sativum</name>
    <dbReference type="NCBI Taxonomy" id="90675"/>
    <lineage>
        <taxon>Eukaryota</taxon>
        <taxon>Viridiplantae</taxon>
        <taxon>Streptophyta</taxon>
        <taxon>Embryophyta</taxon>
        <taxon>Tracheophyta</taxon>
        <taxon>Spermatophyta</taxon>
        <taxon>Magnoliopsida</taxon>
        <taxon>eudicotyledons</taxon>
        <taxon>Gunneridae</taxon>
        <taxon>Pentapetalae</taxon>
        <taxon>rosids</taxon>
        <taxon>malvids</taxon>
        <taxon>Brassicales</taxon>
        <taxon>Brassicaceae</taxon>
        <taxon>Camelineae</taxon>
        <taxon>Camelina</taxon>
    </lineage>
</organism>
<feature type="signal peptide" evidence="1">
    <location>
        <begin position="1"/>
        <end position="20"/>
    </location>
</feature>